<feature type="chain" id="PRO_5047134721" description="Outer membrane protein" evidence="1">
    <location>
        <begin position="22"/>
        <end position="423"/>
    </location>
</feature>
<reference evidence="2 3" key="1">
    <citation type="journal article" date="2021" name="Sci. Rep.">
        <title>The distribution of antibiotic resistance genes in chicken gut microbiota commensals.</title>
        <authorList>
            <person name="Juricova H."/>
            <person name="Matiasovicova J."/>
            <person name="Kubasova T."/>
            <person name="Cejkova D."/>
            <person name="Rychlik I."/>
        </authorList>
    </citation>
    <scope>NUCLEOTIDE SEQUENCE [LARGE SCALE GENOMIC DNA]</scope>
    <source>
        <strain evidence="2 3">An801</strain>
    </source>
</reference>
<evidence type="ECO:0000256" key="1">
    <source>
        <dbReference type="SAM" id="SignalP"/>
    </source>
</evidence>
<name>A0ABS2ESA0_9BACE</name>
<keyword evidence="3" id="KW-1185">Reference proteome</keyword>
<keyword evidence="1" id="KW-0732">Signal</keyword>
<dbReference type="Gene3D" id="2.40.160.60">
    <property type="entry name" value="Outer membrane protein transport protein (OMPP1/FadL/TodX)"/>
    <property type="match status" value="1"/>
</dbReference>
<proteinExistence type="predicted"/>
<organism evidence="2 3">
    <name type="scientific">Bacteroides mediterraneensis</name>
    <dbReference type="NCBI Taxonomy" id="1841856"/>
    <lineage>
        <taxon>Bacteria</taxon>
        <taxon>Pseudomonadati</taxon>
        <taxon>Bacteroidota</taxon>
        <taxon>Bacteroidia</taxon>
        <taxon>Bacteroidales</taxon>
        <taxon>Bacteroidaceae</taxon>
        <taxon>Bacteroides</taxon>
    </lineage>
</organism>
<feature type="signal peptide" evidence="1">
    <location>
        <begin position="1"/>
        <end position="21"/>
    </location>
</feature>
<comment type="caution">
    <text evidence="2">The sequence shown here is derived from an EMBL/GenBank/DDBJ whole genome shotgun (WGS) entry which is preliminary data.</text>
</comment>
<dbReference type="SUPFAM" id="SSF56935">
    <property type="entry name" value="Porins"/>
    <property type="match status" value="1"/>
</dbReference>
<evidence type="ECO:0000313" key="3">
    <source>
        <dbReference type="Proteomes" id="UP000703295"/>
    </source>
</evidence>
<dbReference type="Proteomes" id="UP000703295">
    <property type="component" value="Unassembled WGS sequence"/>
</dbReference>
<sequence>MLSKKILVGSCFIASATIASAQISTNSPYTRYGLGDMFDQSFTNNAAMGGVGYALRTNEHINAMNPASYTAVDSLSFIFDAGMSLKSSNFQEGQYKSNAKNASFDYIGMQFRLHPRLGMTIGYTPFSTVGYNFTRTKPIDNSSDVTISNNFYGDGGLQQIFGGLGFKVFDHLSIGANIGYLYGKLQYQTTATLSNGGDQTITYNTVSVSTYHASFGLQYTQPINKTDEITLGLTYNLGHVLNSHDTQGTQITNGSNYSVVNEQRIDDSYGTPHTYGAGLAWKHQKNLTVEADYTLQKWSGVKYNNRTDLYQDRTKVAVGAEYLPKEYGRNYLSRIRYRVGAYYANSNLQIPIGQNMVKGPDEYGVSFGFGLPLRLYQRNSVLSITGQYVHAKPSTSNMLSENRFVLKIGLTFNEHWFMKWRVN</sequence>
<evidence type="ECO:0008006" key="4">
    <source>
        <dbReference type="Google" id="ProtNLM"/>
    </source>
</evidence>
<dbReference type="EMBL" id="JACJJW010000003">
    <property type="protein sequence ID" value="MBM6757443.1"/>
    <property type="molecule type" value="Genomic_DNA"/>
</dbReference>
<protein>
    <recommendedName>
        <fullName evidence="4">Outer membrane protein</fullName>
    </recommendedName>
</protein>
<evidence type="ECO:0000313" key="2">
    <source>
        <dbReference type="EMBL" id="MBM6757443.1"/>
    </source>
</evidence>
<dbReference type="RefSeq" id="WP_204474181.1">
    <property type="nucleotide sequence ID" value="NZ_JACJJW010000003.1"/>
</dbReference>
<accession>A0ABS2ESA0</accession>
<gene>
    <name evidence="2" type="ORF">H6A31_01815</name>
</gene>